<keyword evidence="1" id="KW-0732">Signal</keyword>
<dbReference type="AlphaFoldDB" id="A0A6B0TQT8"/>
<dbReference type="EMBL" id="GIFC01000156">
    <property type="protein sequence ID" value="MXU82239.1"/>
    <property type="molecule type" value="Transcribed_RNA"/>
</dbReference>
<sequence>MSHLLHLILLCNLVYLKHAFAAKARRRATSACWRHSKEMPSHFDPVGDCREVSRNAFSVPVSHVPPC</sequence>
<organism evidence="2">
    <name type="scientific">Ixodes ricinus</name>
    <name type="common">Common tick</name>
    <name type="synonym">Acarus ricinus</name>
    <dbReference type="NCBI Taxonomy" id="34613"/>
    <lineage>
        <taxon>Eukaryota</taxon>
        <taxon>Metazoa</taxon>
        <taxon>Ecdysozoa</taxon>
        <taxon>Arthropoda</taxon>
        <taxon>Chelicerata</taxon>
        <taxon>Arachnida</taxon>
        <taxon>Acari</taxon>
        <taxon>Parasitiformes</taxon>
        <taxon>Ixodida</taxon>
        <taxon>Ixodoidea</taxon>
        <taxon>Ixodidae</taxon>
        <taxon>Ixodinae</taxon>
        <taxon>Ixodes</taxon>
    </lineage>
</organism>
<feature type="chain" id="PRO_5025656492" evidence="1">
    <location>
        <begin position="22"/>
        <end position="67"/>
    </location>
</feature>
<evidence type="ECO:0000313" key="2">
    <source>
        <dbReference type="EMBL" id="MXU82239.1"/>
    </source>
</evidence>
<name>A0A6B0TQT8_IXORI</name>
<reference evidence="2" key="1">
    <citation type="submission" date="2019-12" db="EMBL/GenBank/DDBJ databases">
        <title>An insight into the sialome of adult female Ixodes ricinus ticks feeding for 6 days.</title>
        <authorList>
            <person name="Perner J."/>
            <person name="Ribeiro J.M.C."/>
        </authorList>
    </citation>
    <scope>NUCLEOTIDE SEQUENCE</scope>
    <source>
        <strain evidence="2">Semi-engorged</strain>
        <tissue evidence="2">Salivary glands</tissue>
    </source>
</reference>
<evidence type="ECO:0000256" key="1">
    <source>
        <dbReference type="SAM" id="SignalP"/>
    </source>
</evidence>
<feature type="signal peptide" evidence="1">
    <location>
        <begin position="1"/>
        <end position="21"/>
    </location>
</feature>
<proteinExistence type="predicted"/>
<accession>A0A6B0TQT8</accession>
<protein>
    <submittedName>
        <fullName evidence="2">Putative secreted protein</fullName>
    </submittedName>
</protein>